<dbReference type="OrthoDB" id="6106486at2"/>
<dbReference type="PROSITE" id="PS51549">
    <property type="entry name" value="DM13"/>
    <property type="match status" value="1"/>
</dbReference>
<dbReference type="EMBL" id="AQQZ01000004">
    <property type="protein sequence ID" value="KNG93664.1"/>
    <property type="molecule type" value="Genomic_DNA"/>
</dbReference>
<comment type="caution">
    <text evidence="2">The sequence shown here is derived from an EMBL/GenBank/DDBJ whole genome shotgun (WGS) entry which is preliminary data.</text>
</comment>
<reference evidence="2 3" key="1">
    <citation type="journal article" date="2015" name="Int. J. Syst. Evol. Microbiol.">
        <title>Aestuariivita atlantica sp. nov., isolated from deep sea sediment of the Atlantic Ocean.</title>
        <authorList>
            <person name="Li G."/>
            <person name="Lai Q."/>
            <person name="Du Y."/>
            <person name="Liu X."/>
            <person name="Sun F."/>
            <person name="Shao Z."/>
        </authorList>
    </citation>
    <scope>NUCLEOTIDE SEQUENCE [LARGE SCALE GENOMIC DNA]</scope>
    <source>
        <strain evidence="2 3">22II-S11-z3</strain>
    </source>
</reference>
<name>A0A0L1JPH2_9RHOB</name>
<evidence type="ECO:0000313" key="3">
    <source>
        <dbReference type="Proteomes" id="UP000036938"/>
    </source>
</evidence>
<dbReference type="Proteomes" id="UP000036938">
    <property type="component" value="Unassembled WGS sequence"/>
</dbReference>
<sequence>MDRRAFLITSLAGITAASTGIAGGHGRIGTFEGASNHVTTGRAELAKENGKFIVHLLDDFTFDGAPDPKVALGKDGYDKSTLMGLLKKNRGASSYEVPEGINGEDYNEVWIWCERFNVPLGVAKLN</sequence>
<evidence type="ECO:0000313" key="2">
    <source>
        <dbReference type="EMBL" id="KNG93664.1"/>
    </source>
</evidence>
<proteinExistence type="predicted"/>
<accession>A0A0L1JPH2</accession>
<evidence type="ECO:0000259" key="1">
    <source>
        <dbReference type="PROSITE" id="PS51549"/>
    </source>
</evidence>
<dbReference type="RefSeq" id="WP_050530863.1">
    <property type="nucleotide sequence ID" value="NZ_AQQZ01000004.1"/>
</dbReference>
<dbReference type="Pfam" id="PF10517">
    <property type="entry name" value="DM13"/>
    <property type="match status" value="1"/>
</dbReference>
<gene>
    <name evidence="2" type="ORF">ATO11_10735</name>
</gene>
<keyword evidence="3" id="KW-1185">Reference proteome</keyword>
<dbReference type="AlphaFoldDB" id="A0A0L1JPH2"/>
<dbReference type="STRING" id="1317121.ATO11_10735"/>
<organism evidence="2 3">
    <name type="scientific">Pseudaestuariivita atlantica</name>
    <dbReference type="NCBI Taxonomy" id="1317121"/>
    <lineage>
        <taxon>Bacteria</taxon>
        <taxon>Pseudomonadati</taxon>
        <taxon>Pseudomonadota</taxon>
        <taxon>Alphaproteobacteria</taxon>
        <taxon>Rhodobacterales</taxon>
        <taxon>Paracoccaceae</taxon>
        <taxon>Pseudaestuariivita</taxon>
    </lineage>
</organism>
<protein>
    <recommendedName>
        <fullName evidence="1">DM13 domain-containing protein</fullName>
    </recommendedName>
</protein>
<feature type="domain" description="DM13" evidence="1">
    <location>
        <begin position="29"/>
        <end position="126"/>
    </location>
</feature>
<dbReference type="InterPro" id="IPR019545">
    <property type="entry name" value="DM13_domain"/>
</dbReference>